<reference evidence="6 7" key="1">
    <citation type="journal article" date="2016" name="Nat. Commun.">
        <title>Thousands of microbial genomes shed light on interconnected biogeochemical processes in an aquifer system.</title>
        <authorList>
            <person name="Anantharaman K."/>
            <person name="Brown C.T."/>
            <person name="Hug L.A."/>
            <person name="Sharon I."/>
            <person name="Castelle C.J."/>
            <person name="Probst A.J."/>
            <person name="Thomas B.C."/>
            <person name="Singh A."/>
            <person name="Wilkins M.J."/>
            <person name="Karaoz U."/>
            <person name="Brodie E.L."/>
            <person name="Williams K.H."/>
            <person name="Hubbard S.S."/>
            <person name="Banfield J.F."/>
        </authorList>
    </citation>
    <scope>NUCLEOTIDE SEQUENCE [LARGE SCALE GENOMIC DNA]</scope>
</reference>
<dbReference type="InterPro" id="IPR036291">
    <property type="entry name" value="NAD(P)-bd_dom_sf"/>
</dbReference>
<dbReference type="Gene3D" id="3.90.180.10">
    <property type="entry name" value="Medium-chain alcohol dehydrogenases, catalytic domain"/>
    <property type="match status" value="1"/>
</dbReference>
<keyword evidence="1 4" id="KW-0479">Metal-binding</keyword>
<dbReference type="Pfam" id="PF08240">
    <property type="entry name" value="ADH_N"/>
    <property type="match status" value="1"/>
</dbReference>
<dbReference type="Gene3D" id="3.40.50.720">
    <property type="entry name" value="NAD(P)-binding Rossmann-like Domain"/>
    <property type="match status" value="1"/>
</dbReference>
<dbReference type="InterPro" id="IPR013149">
    <property type="entry name" value="ADH-like_C"/>
</dbReference>
<dbReference type="InterPro" id="IPR002328">
    <property type="entry name" value="ADH_Zn_CS"/>
</dbReference>
<dbReference type="AlphaFoldDB" id="A0A1G2MRJ8"/>
<evidence type="ECO:0000256" key="3">
    <source>
        <dbReference type="ARBA" id="ARBA00023002"/>
    </source>
</evidence>
<proteinExistence type="inferred from homology"/>
<evidence type="ECO:0000259" key="5">
    <source>
        <dbReference type="SMART" id="SM00829"/>
    </source>
</evidence>
<evidence type="ECO:0000256" key="1">
    <source>
        <dbReference type="ARBA" id="ARBA00022723"/>
    </source>
</evidence>
<keyword evidence="2 4" id="KW-0862">Zinc</keyword>
<comment type="caution">
    <text evidence="6">The sequence shown here is derived from an EMBL/GenBank/DDBJ whole genome shotgun (WGS) entry which is preliminary data.</text>
</comment>
<dbReference type="EMBL" id="MHRQ01000020">
    <property type="protein sequence ID" value="OHA26485.1"/>
    <property type="molecule type" value="Genomic_DNA"/>
</dbReference>
<comment type="cofactor">
    <cofactor evidence="4">
        <name>Zn(2+)</name>
        <dbReference type="ChEBI" id="CHEBI:29105"/>
    </cofactor>
</comment>
<evidence type="ECO:0000313" key="7">
    <source>
        <dbReference type="Proteomes" id="UP000177565"/>
    </source>
</evidence>
<sequence length="344" mass="36995">MKAALLEKINGPLTVGDVQLTDLLFGQVLVKVLVSGICGAQLQEIAGNKGNAKFVPHLLGHEGCGIVEATGVGVTNVKKGDKVIMHWRKGDGIESDFPSYVFNGKVIKSGKITTFNEYSIVSENRITPVPEDTPNEFCALLGCGLSTALGTINDEANVKFGESVMIIGAGGLGLNLVRAATLASAHPIISVDIYDHKKEMAESLGAHLYINAATHNIQNELQKKFGMREVDVIVETSGSKQALENSLPLLSGSGRYIMIGQPRPGESVELLNANHLFGGEGKMIKATQGGRFSPSRDIPRYVKLYKAGILNIDNIITHRVKLDKINDAIELVRKGQASRILIEM</sequence>
<dbReference type="InterPro" id="IPR013154">
    <property type="entry name" value="ADH-like_N"/>
</dbReference>
<dbReference type="InterPro" id="IPR020843">
    <property type="entry name" value="ER"/>
</dbReference>
<protein>
    <recommendedName>
        <fullName evidence="5">Enoyl reductase (ER) domain-containing protein</fullName>
    </recommendedName>
</protein>
<keyword evidence="3" id="KW-0560">Oxidoreductase</keyword>
<dbReference type="Pfam" id="PF00107">
    <property type="entry name" value="ADH_zinc_N"/>
    <property type="match status" value="1"/>
</dbReference>
<dbReference type="InterPro" id="IPR050129">
    <property type="entry name" value="Zn_alcohol_dh"/>
</dbReference>
<organism evidence="6 7">
    <name type="scientific">Candidatus Taylorbacteria bacterium RIFCSPHIGHO2_02_FULL_46_13</name>
    <dbReference type="NCBI Taxonomy" id="1802312"/>
    <lineage>
        <taxon>Bacteria</taxon>
        <taxon>Candidatus Tayloriibacteriota</taxon>
    </lineage>
</organism>
<dbReference type="PROSITE" id="PS00059">
    <property type="entry name" value="ADH_ZINC"/>
    <property type="match status" value="1"/>
</dbReference>
<dbReference type="GO" id="GO:0008270">
    <property type="term" value="F:zinc ion binding"/>
    <property type="evidence" value="ECO:0007669"/>
    <property type="project" value="InterPro"/>
</dbReference>
<dbReference type="Proteomes" id="UP000177565">
    <property type="component" value="Unassembled WGS sequence"/>
</dbReference>
<dbReference type="SUPFAM" id="SSF50129">
    <property type="entry name" value="GroES-like"/>
    <property type="match status" value="2"/>
</dbReference>
<dbReference type="SUPFAM" id="SSF51735">
    <property type="entry name" value="NAD(P)-binding Rossmann-fold domains"/>
    <property type="match status" value="1"/>
</dbReference>
<dbReference type="SMART" id="SM00829">
    <property type="entry name" value="PKS_ER"/>
    <property type="match status" value="1"/>
</dbReference>
<gene>
    <name evidence="6" type="ORF">A3C06_02820</name>
</gene>
<evidence type="ECO:0000256" key="2">
    <source>
        <dbReference type="ARBA" id="ARBA00022833"/>
    </source>
</evidence>
<evidence type="ECO:0000256" key="4">
    <source>
        <dbReference type="RuleBase" id="RU361277"/>
    </source>
</evidence>
<dbReference type="GO" id="GO:0016491">
    <property type="term" value="F:oxidoreductase activity"/>
    <property type="evidence" value="ECO:0007669"/>
    <property type="project" value="UniProtKB-KW"/>
</dbReference>
<dbReference type="STRING" id="1802312.A3C06_02820"/>
<comment type="similarity">
    <text evidence="4">Belongs to the zinc-containing alcohol dehydrogenase family.</text>
</comment>
<evidence type="ECO:0000313" key="6">
    <source>
        <dbReference type="EMBL" id="OHA26485.1"/>
    </source>
</evidence>
<feature type="domain" description="Enoyl reductase (ER)" evidence="5">
    <location>
        <begin position="11"/>
        <end position="342"/>
    </location>
</feature>
<dbReference type="PANTHER" id="PTHR43401">
    <property type="entry name" value="L-THREONINE 3-DEHYDROGENASE"/>
    <property type="match status" value="1"/>
</dbReference>
<dbReference type="PANTHER" id="PTHR43401:SF2">
    <property type="entry name" value="L-THREONINE 3-DEHYDROGENASE"/>
    <property type="match status" value="1"/>
</dbReference>
<name>A0A1G2MRJ8_9BACT</name>
<dbReference type="InterPro" id="IPR011032">
    <property type="entry name" value="GroES-like_sf"/>
</dbReference>
<accession>A0A1G2MRJ8</accession>